<dbReference type="eggNOG" id="KOG2063">
    <property type="taxonomic scope" value="Eukaryota"/>
</dbReference>
<dbReference type="Pfam" id="PF00780">
    <property type="entry name" value="CNH"/>
    <property type="match status" value="1"/>
</dbReference>
<keyword evidence="2" id="KW-0813">Transport</keyword>
<name>Q4UGG1_THEAN</name>
<dbReference type="GO" id="GO:0034058">
    <property type="term" value="P:endosomal vesicle fusion"/>
    <property type="evidence" value="ECO:0007669"/>
    <property type="project" value="TreeGrafter"/>
</dbReference>
<dbReference type="InterPro" id="IPR032914">
    <property type="entry name" value="Vam6/VPS39/TRAP1"/>
</dbReference>
<keyword evidence="3" id="KW-0963">Cytoplasm</keyword>
<dbReference type="InterPro" id="IPR000547">
    <property type="entry name" value="Clathrin_H-chain/VPS_repeat"/>
</dbReference>
<protein>
    <recommendedName>
        <fullName evidence="6">CNH domain-containing protein</fullName>
    </recommendedName>
</protein>
<dbReference type="PANTHER" id="PTHR12894:SF27">
    <property type="entry name" value="TRANSFORMING GROWTH FACTOR-BETA RECEPTOR-ASSOCIATED PROTEIN 1"/>
    <property type="match status" value="1"/>
</dbReference>
<dbReference type="OMA" id="WVLKKQF"/>
<dbReference type="KEGG" id="tan:TA19465"/>
<evidence type="ECO:0000256" key="5">
    <source>
        <dbReference type="PROSITE-ProRule" id="PRU01006"/>
    </source>
</evidence>
<evidence type="ECO:0000313" key="8">
    <source>
        <dbReference type="Proteomes" id="UP000001950"/>
    </source>
</evidence>
<dbReference type="OrthoDB" id="5325112at2759"/>
<dbReference type="STRING" id="5874.Q4UGG1"/>
<organism evidence="7 8">
    <name type="scientific">Theileria annulata</name>
    <dbReference type="NCBI Taxonomy" id="5874"/>
    <lineage>
        <taxon>Eukaryota</taxon>
        <taxon>Sar</taxon>
        <taxon>Alveolata</taxon>
        <taxon>Apicomplexa</taxon>
        <taxon>Aconoidasida</taxon>
        <taxon>Piroplasmida</taxon>
        <taxon>Theileriidae</taxon>
        <taxon>Theileria</taxon>
    </lineage>
</organism>
<feature type="domain" description="CNH" evidence="6">
    <location>
        <begin position="32"/>
        <end position="318"/>
    </location>
</feature>
<accession>Q4UGG1</accession>
<evidence type="ECO:0000313" key="7">
    <source>
        <dbReference type="EMBL" id="CAI73828.1"/>
    </source>
</evidence>
<evidence type="ECO:0000256" key="2">
    <source>
        <dbReference type="ARBA" id="ARBA00022448"/>
    </source>
</evidence>
<reference evidence="7 8" key="1">
    <citation type="journal article" date="2005" name="Science">
        <title>Genome of the host-cell transforming parasite Theileria annulata compared with T. parva.</title>
        <authorList>
            <person name="Pain A."/>
            <person name="Renauld H."/>
            <person name="Berriman M."/>
            <person name="Murphy L."/>
            <person name="Yeats C.A."/>
            <person name="Weir W."/>
            <person name="Kerhornou A."/>
            <person name="Aslett M."/>
            <person name="Bishop R."/>
            <person name="Bouchier C."/>
            <person name="Cochet M."/>
            <person name="Coulson R.M.R."/>
            <person name="Cronin A."/>
            <person name="de Villiers E.P."/>
            <person name="Fraser A."/>
            <person name="Fosker N."/>
            <person name="Gardner M."/>
            <person name="Goble A."/>
            <person name="Griffiths-Jones S."/>
            <person name="Harris D.E."/>
            <person name="Katzer F."/>
            <person name="Larke N."/>
            <person name="Lord A."/>
            <person name="Maser P."/>
            <person name="McKellar S."/>
            <person name="Mooney P."/>
            <person name="Morton F."/>
            <person name="Nene V."/>
            <person name="O'Neil S."/>
            <person name="Price C."/>
            <person name="Quail M.A."/>
            <person name="Rabbinowitsch E."/>
            <person name="Rawlings N.D."/>
            <person name="Rutter S."/>
            <person name="Saunders D."/>
            <person name="Seeger K."/>
            <person name="Shah T."/>
            <person name="Squares R."/>
            <person name="Squares S."/>
            <person name="Tivey A."/>
            <person name="Walker A.R."/>
            <person name="Woodward J."/>
            <person name="Dobbelaere D.A.E."/>
            <person name="Langsley G."/>
            <person name="Rajandream M.A."/>
            <person name="McKeever D."/>
            <person name="Shiels B."/>
            <person name="Tait A."/>
            <person name="Barrell B.G."/>
            <person name="Hall N."/>
        </authorList>
    </citation>
    <scope>NUCLEOTIDE SEQUENCE [LARGE SCALE GENOMIC DNA]</scope>
    <source>
        <strain evidence="8">Ankara</strain>
    </source>
</reference>
<evidence type="ECO:0000256" key="4">
    <source>
        <dbReference type="ARBA" id="ARBA00022927"/>
    </source>
</evidence>
<dbReference type="InterPro" id="IPR001180">
    <property type="entry name" value="CNH_dom"/>
</dbReference>
<comment type="subcellular location">
    <subcellularLocation>
        <location evidence="1">Cytoplasm</location>
    </subcellularLocation>
</comment>
<feature type="repeat" description="CHCR" evidence="5">
    <location>
        <begin position="655"/>
        <end position="823"/>
    </location>
</feature>
<dbReference type="GO" id="GO:0016020">
    <property type="term" value="C:membrane"/>
    <property type="evidence" value="ECO:0007669"/>
    <property type="project" value="TreeGrafter"/>
</dbReference>
<dbReference type="VEuPathDB" id="PiroplasmaDB:TA19465"/>
<dbReference type="PROSITE" id="PS50219">
    <property type="entry name" value="CNH"/>
    <property type="match status" value="1"/>
</dbReference>
<dbReference type="GO" id="GO:0006886">
    <property type="term" value="P:intracellular protein transport"/>
    <property type="evidence" value="ECO:0007669"/>
    <property type="project" value="UniProtKB-UniRule"/>
</dbReference>
<dbReference type="PANTHER" id="PTHR12894">
    <property type="entry name" value="CNH DOMAIN CONTAINING"/>
    <property type="match status" value="1"/>
</dbReference>
<dbReference type="InParanoid" id="Q4UGG1"/>
<dbReference type="PROSITE" id="PS50236">
    <property type="entry name" value="CHCR"/>
    <property type="match status" value="1"/>
</dbReference>
<dbReference type="EMBL" id="CR940347">
    <property type="protein sequence ID" value="CAI73828.1"/>
    <property type="molecule type" value="Genomic_DNA"/>
</dbReference>
<dbReference type="Proteomes" id="UP000001950">
    <property type="component" value="Chromosome 1"/>
</dbReference>
<proteinExistence type="predicted"/>
<evidence type="ECO:0000256" key="3">
    <source>
        <dbReference type="ARBA" id="ARBA00022490"/>
    </source>
</evidence>
<dbReference type="AlphaFoldDB" id="Q4UGG1"/>
<evidence type="ECO:0000259" key="6">
    <source>
        <dbReference type="PROSITE" id="PS50219"/>
    </source>
</evidence>
<dbReference type="GO" id="GO:0006914">
    <property type="term" value="P:autophagy"/>
    <property type="evidence" value="ECO:0007669"/>
    <property type="project" value="TreeGrafter"/>
</dbReference>
<sequence length="1010" mass="115337">MLCRFTFSFIMCLNNAQMVIFNNNTVLRWMEESKITSVAWCHGRIFLGNNLGQIFSFKSPSISTIVNTNEKNKIKVSKNPIVNISSLEPREELLAQDSEGDLFIVNIFLKTKPIILCKKVSCFTRQAIEGCEEVRSSDKILPITYMANICVGLKQKIQIYSAIGENVLHQRDISISDIPLTICWLNDTIVIGSSTSYSMTNAEGTVYTELCRNDLSTDRRMQKPSPAKNIITCTCIDNDVMIVCDNIGVFYNVETMNLSNKNTIQWSGTLESLGSCPPFIVGLTSKKKLEIHGIRDQLLYKTLDLRTSAITYFMPDKCNFLCATSTIVTAVQPSSYYENISNFLENDKIKEALQLVNLYFSQNDQRKKSEIAICHTIAGWIYFSKLNFPVAFLHFSYGNADIVYLLSFWSQYYPLEVPETYQFNKEIPQFLHHLIPKTLVINKFVENRINDPEFNKYNQIENTKKELMELANSSFALFLFRNSELKEGEKEGEMAEFYKKVQTAVETVTFLLFSESDDLRYNHILRKDKNSSFVDVDATKNHLIDMDKSDLYAKLLIRDGRLIEAMGVLSDLVTSRNVHSHHNLEGGSDTPCIELASCINLVLDSVGKNKNSELSPNFTPEETKEILYTYLPLLFESSPSSALNVLTKNHTTLPLNSDEILSMINEHCKKSSHGHTDMPQLQIKYLEDLVLKNKSGGVHENTLLVKYYIQSLSSTQGNFNVDNKQGFESQNDRKQALFQLLEGNYTFDLPKIENLICSLDMPEARVILYSKLGKHYQALETIYTKWVTNQVKLCEAYCLCFGDITKFDQLNKDNPYKRLFTYYDYWTEKAEEWPLADTNLYIINQESETSIDNLIMDLLKIIVSHTGTENKTTITKHLISKYIHFCGYNSSLNGTSLLEVIPGDWNFNEFANLFNHLQLRMLHSQRTKSVKKGLARSLHSKTSLSLYKLTSLQPVRIDTNTLCMVCSEPIKIGTSIAIKIPPQKDTSESNNSIRQPLVVHEYCIRKGLMS</sequence>
<evidence type="ECO:0000256" key="1">
    <source>
        <dbReference type="ARBA" id="ARBA00004496"/>
    </source>
</evidence>
<dbReference type="GeneID" id="3863646"/>
<keyword evidence="4" id="KW-0653">Protein transport</keyword>
<keyword evidence="8" id="KW-1185">Reference proteome</keyword>
<dbReference type="RefSeq" id="XP_954505.1">
    <property type="nucleotide sequence ID" value="XM_949412.1"/>
</dbReference>
<gene>
    <name evidence="7" type="ORF">TA19465</name>
</gene>
<dbReference type="GO" id="GO:0005737">
    <property type="term" value="C:cytoplasm"/>
    <property type="evidence" value="ECO:0007669"/>
    <property type="project" value="UniProtKB-SubCell"/>
</dbReference>